<dbReference type="Proteomes" id="UP000316416">
    <property type="component" value="Chromosome"/>
</dbReference>
<dbReference type="Gene3D" id="3.40.50.300">
    <property type="entry name" value="P-loop containing nucleotide triphosphate hydrolases"/>
    <property type="match status" value="1"/>
</dbReference>
<reference evidence="2" key="1">
    <citation type="submission" date="2021-07" db="EMBL/GenBank/DDBJ databases">
        <title>Shewanella sp. YLB-07 whole genome sequence.</title>
        <authorList>
            <person name="Yu L."/>
        </authorList>
    </citation>
    <scope>NUCLEOTIDE SEQUENCE</scope>
    <source>
        <strain evidence="2">YLB-08</strain>
    </source>
</reference>
<feature type="domain" description="ORC1/DEAH AAA+ ATPase" evidence="1">
    <location>
        <begin position="246"/>
        <end position="379"/>
    </location>
</feature>
<organism evidence="2 3">
    <name type="scientific">Shewanella eurypsychrophilus</name>
    <dbReference type="NCBI Taxonomy" id="2593656"/>
    <lineage>
        <taxon>Bacteria</taxon>
        <taxon>Pseudomonadati</taxon>
        <taxon>Pseudomonadota</taxon>
        <taxon>Gammaproteobacteria</taxon>
        <taxon>Alteromonadales</taxon>
        <taxon>Shewanellaceae</taxon>
        <taxon>Shewanella</taxon>
    </lineage>
</organism>
<keyword evidence="3" id="KW-1185">Reference proteome</keyword>
<evidence type="ECO:0000259" key="1">
    <source>
        <dbReference type="Pfam" id="PF13401"/>
    </source>
</evidence>
<dbReference type="InterPro" id="IPR027417">
    <property type="entry name" value="P-loop_NTPase"/>
</dbReference>
<protein>
    <submittedName>
        <fullName evidence="2">AAA family ATPase</fullName>
    </submittedName>
</protein>
<dbReference type="InterPro" id="IPR052026">
    <property type="entry name" value="ExeA_AAA_ATPase_DNA-bind"/>
</dbReference>
<dbReference type="PANTHER" id="PTHR35894">
    <property type="entry name" value="GENERAL SECRETION PATHWAY PROTEIN A-RELATED"/>
    <property type="match status" value="1"/>
</dbReference>
<proteinExistence type="predicted"/>
<dbReference type="RefSeq" id="WP_185965858.1">
    <property type="nucleotide sequence ID" value="NZ_CP045503.2"/>
</dbReference>
<sequence length="488" mass="55264">MTNLTIDQILKRNDMPRMALLRQLNNEGYSIGKCSMRNLAEKNQCPRRAPVAAVRKALGHLLGNNIKQEELDTIFKHQPNGGNNKVDISQPVYGVIELLQTNDLSQMQAINALKQDGINISPTAMSQILRHGIWPKTVERADIETSLTAWIAQFVTKRQLNNMWKVRGVTVNATPKKPLTTVPDVAVKPRITFEQPEPEMLNQTTLRHFKLSRHPFENEIRSESDLFMSEQQVMLREAMVQATLGGSIMAMIGECGSGKTETRKGYMEYIRRHHPEVQVIEPMVINKKRLTAEMIFDALAEELMLTTLPGSLERRARKVESALKRSVKAGNRHVLIIEEAHDLTNDVVKYLKRIWELSDGFNRLISIVLIGQPELAQKLAPSNYEVREFSRRCNVMQVPPLGRSLTEYIAHKFKRCNVNYLNVIEPQAIDALQLRLQAKVSYGMAAKASEHQDMSYPLIVNNWLVCAMNLAASLGETVISADVIQELK</sequence>
<dbReference type="PANTHER" id="PTHR35894:SF1">
    <property type="entry name" value="PHOSPHORIBULOKINASE _ URIDINE KINASE FAMILY"/>
    <property type="match status" value="1"/>
</dbReference>
<accession>A0ABX6V9E9</accession>
<dbReference type="Pfam" id="PF13401">
    <property type="entry name" value="AAA_22"/>
    <property type="match status" value="1"/>
</dbReference>
<name>A0ABX6V9E9_9GAMM</name>
<dbReference type="InterPro" id="IPR049945">
    <property type="entry name" value="AAA_22"/>
</dbReference>
<gene>
    <name evidence="2" type="ORF">FM038_017350</name>
</gene>
<evidence type="ECO:0000313" key="3">
    <source>
        <dbReference type="Proteomes" id="UP000316416"/>
    </source>
</evidence>
<dbReference type="EMBL" id="CP045503">
    <property type="protein sequence ID" value="QPG58987.2"/>
    <property type="molecule type" value="Genomic_DNA"/>
</dbReference>
<evidence type="ECO:0000313" key="2">
    <source>
        <dbReference type="EMBL" id="QPG58987.2"/>
    </source>
</evidence>
<dbReference type="SUPFAM" id="SSF52540">
    <property type="entry name" value="P-loop containing nucleoside triphosphate hydrolases"/>
    <property type="match status" value="1"/>
</dbReference>